<evidence type="ECO:0008006" key="4">
    <source>
        <dbReference type="Google" id="ProtNLM"/>
    </source>
</evidence>
<feature type="signal peptide" evidence="1">
    <location>
        <begin position="1"/>
        <end position="15"/>
    </location>
</feature>
<keyword evidence="1" id="KW-0732">Signal</keyword>
<feature type="chain" id="PRO_5018321429" description="DUF4105 domain-containing protein" evidence="1">
    <location>
        <begin position="16"/>
        <end position="245"/>
    </location>
</feature>
<organism evidence="2 3">
    <name type="scientific">Chitinophaga lutea</name>
    <dbReference type="NCBI Taxonomy" id="2488634"/>
    <lineage>
        <taxon>Bacteria</taxon>
        <taxon>Pseudomonadati</taxon>
        <taxon>Bacteroidota</taxon>
        <taxon>Chitinophagia</taxon>
        <taxon>Chitinophagales</taxon>
        <taxon>Chitinophagaceae</taxon>
        <taxon>Chitinophaga</taxon>
    </lineage>
</organism>
<sequence>MRCLLFLLLPLSAFSQTPTVHVIVALCDNANQGIVKVPARIGNGQDPANNLYWGCGYGVKTFLKKQPEWQFLRLIQHPKPYIPERIIFKHRTTGVHLVADAYDGAYMKTALTDFLQYAGGHQKHRIENIPAGGEARLICFVGHNGLMDFSLAQFPRKTDTLKREVAIFACASRPYFYDAIRQTGATPLIWTTHLLSPEAYTLDAMLDSWLKKEPHAVTHEKVAQAYHQYQRCGLKGARRLFATGW</sequence>
<name>A0A3N4PGQ4_9BACT</name>
<evidence type="ECO:0000256" key="1">
    <source>
        <dbReference type="SAM" id="SignalP"/>
    </source>
</evidence>
<proteinExistence type="predicted"/>
<keyword evidence="3" id="KW-1185">Reference proteome</keyword>
<dbReference type="EMBL" id="RPDH01000003">
    <property type="protein sequence ID" value="RPE05709.1"/>
    <property type="molecule type" value="Genomic_DNA"/>
</dbReference>
<dbReference type="Proteomes" id="UP000278351">
    <property type="component" value="Unassembled WGS sequence"/>
</dbReference>
<dbReference type="OrthoDB" id="1149281at2"/>
<dbReference type="RefSeq" id="WP_123849359.1">
    <property type="nucleotide sequence ID" value="NZ_RPDH01000003.1"/>
</dbReference>
<gene>
    <name evidence="2" type="ORF">EGT74_25410</name>
</gene>
<dbReference type="AlphaFoldDB" id="A0A3N4PGQ4"/>
<accession>A0A3N4PGQ4</accession>
<reference evidence="2 3" key="1">
    <citation type="submission" date="2018-11" db="EMBL/GenBank/DDBJ databases">
        <title>Chitinophaga lutea sp.nov., isolate from arsenic contaminated soil.</title>
        <authorList>
            <person name="Zong Y."/>
        </authorList>
    </citation>
    <scope>NUCLEOTIDE SEQUENCE [LARGE SCALE GENOMIC DNA]</scope>
    <source>
        <strain evidence="2 3">ZY74</strain>
    </source>
</reference>
<comment type="caution">
    <text evidence="2">The sequence shown here is derived from an EMBL/GenBank/DDBJ whole genome shotgun (WGS) entry which is preliminary data.</text>
</comment>
<evidence type="ECO:0000313" key="3">
    <source>
        <dbReference type="Proteomes" id="UP000278351"/>
    </source>
</evidence>
<protein>
    <recommendedName>
        <fullName evidence="4">DUF4105 domain-containing protein</fullName>
    </recommendedName>
</protein>
<evidence type="ECO:0000313" key="2">
    <source>
        <dbReference type="EMBL" id="RPE05709.1"/>
    </source>
</evidence>